<proteinExistence type="predicted"/>
<protein>
    <submittedName>
        <fullName evidence="1">Z-ring formation inhibitor MciZ</fullName>
    </submittedName>
</protein>
<name>A0A3D8GKL5_9BACI</name>
<dbReference type="Proteomes" id="UP000257144">
    <property type="component" value="Unassembled WGS sequence"/>
</dbReference>
<evidence type="ECO:0000313" key="2">
    <source>
        <dbReference type="Proteomes" id="UP000257144"/>
    </source>
</evidence>
<dbReference type="InterPro" id="IPR025177">
    <property type="entry name" value="MciZ"/>
</dbReference>
<dbReference type="Pfam" id="PF13072">
    <property type="entry name" value="MciZ"/>
    <property type="match status" value="1"/>
</dbReference>
<sequence length="48" mass="5449">MKAYIHAKGFVLTGKASEIRYILKECSTLYMTVAELVKSEAERRSGLR</sequence>
<organism evidence="1 2">
    <name type="scientific">Neobacillus piezotolerans</name>
    <dbReference type="NCBI Taxonomy" id="2259171"/>
    <lineage>
        <taxon>Bacteria</taxon>
        <taxon>Bacillati</taxon>
        <taxon>Bacillota</taxon>
        <taxon>Bacilli</taxon>
        <taxon>Bacillales</taxon>
        <taxon>Bacillaceae</taxon>
        <taxon>Neobacillus</taxon>
    </lineage>
</organism>
<dbReference type="OrthoDB" id="2990038at2"/>
<reference evidence="1 2" key="1">
    <citation type="submission" date="2018-07" db="EMBL/GenBank/DDBJ databases">
        <title>Bacillus sp. YLB-04 draft genome sequence.</title>
        <authorList>
            <person name="Yu L."/>
            <person name="Tang X."/>
        </authorList>
    </citation>
    <scope>NUCLEOTIDE SEQUENCE [LARGE SCALE GENOMIC DNA]</scope>
    <source>
        <strain evidence="1 2">YLB-04</strain>
    </source>
</reference>
<dbReference type="AlphaFoldDB" id="A0A3D8GKL5"/>
<keyword evidence="2" id="KW-1185">Reference proteome</keyword>
<dbReference type="RefSeq" id="WP_115453890.1">
    <property type="nucleotide sequence ID" value="NZ_QNQT01000015.1"/>
</dbReference>
<dbReference type="EMBL" id="QNQT01000015">
    <property type="protein sequence ID" value="RDU34990.1"/>
    <property type="molecule type" value="Genomic_DNA"/>
</dbReference>
<accession>A0A3D8GKL5</accession>
<gene>
    <name evidence="1" type="ORF">DRW41_20450</name>
</gene>
<evidence type="ECO:0000313" key="1">
    <source>
        <dbReference type="EMBL" id="RDU34990.1"/>
    </source>
</evidence>
<comment type="caution">
    <text evidence="1">The sequence shown here is derived from an EMBL/GenBank/DDBJ whole genome shotgun (WGS) entry which is preliminary data.</text>
</comment>